<dbReference type="InterPro" id="IPR020084">
    <property type="entry name" value="NUDIX_hydrolase_CS"/>
</dbReference>
<dbReference type="PANTHER" id="PTHR43046">
    <property type="entry name" value="GDP-MANNOSE MANNOSYL HYDROLASE"/>
    <property type="match status" value="1"/>
</dbReference>
<evidence type="ECO:0000313" key="5">
    <source>
        <dbReference type="EMBL" id="ATS17402.1"/>
    </source>
</evidence>
<protein>
    <submittedName>
        <fullName evidence="5">NUDIX hydrolase</fullName>
    </submittedName>
</protein>
<evidence type="ECO:0000256" key="2">
    <source>
        <dbReference type="ARBA" id="ARBA00022801"/>
    </source>
</evidence>
<comment type="cofactor">
    <cofactor evidence="1">
        <name>Mg(2+)</name>
        <dbReference type="ChEBI" id="CHEBI:18420"/>
    </cofactor>
</comment>
<evidence type="ECO:0000256" key="3">
    <source>
        <dbReference type="RuleBase" id="RU003476"/>
    </source>
</evidence>
<dbReference type="PROSITE" id="PS00893">
    <property type="entry name" value="NUDIX_BOX"/>
    <property type="match status" value="1"/>
</dbReference>
<sequence length="142" mass="15849">MAASPLIHVSLAILYQGDRVLMQLRDDVATILYPGHWGLFGGHLEAGETPEMGVVREVYEEIGYRLPECRFFGEYVDPYARRSVFVAPLTCGLDALDLQEGQGMDLVPYASVVQGVHFATTLGEPRPLGSMHQRILLDFFHQ</sequence>
<dbReference type="GO" id="GO:0016787">
    <property type="term" value="F:hydrolase activity"/>
    <property type="evidence" value="ECO:0007669"/>
    <property type="project" value="UniProtKB-KW"/>
</dbReference>
<comment type="similarity">
    <text evidence="3">Belongs to the Nudix hydrolase family.</text>
</comment>
<reference evidence="6" key="2">
    <citation type="journal article" date="2022" name="Front. Microbiol.">
        <title>Comparative Genomic Analysis Revealed Distinct Molecular Components and Organization of CO2-Concentrating Mechanism in Thermophilic Cyanobacteria.</title>
        <authorList>
            <person name="Tang J."/>
            <person name="Zhou H."/>
            <person name="Yao D."/>
            <person name="Riaz S."/>
            <person name="You D."/>
            <person name="Klepacz-Smolka A."/>
            <person name="Daroch M."/>
        </authorList>
    </citation>
    <scope>NUCLEOTIDE SEQUENCE [LARGE SCALE GENOMIC DNA]</scope>
    <source>
        <strain evidence="6">PCC 6715</strain>
    </source>
</reference>
<evidence type="ECO:0000256" key="1">
    <source>
        <dbReference type="ARBA" id="ARBA00001946"/>
    </source>
</evidence>
<dbReference type="SUPFAM" id="SSF55811">
    <property type="entry name" value="Nudix"/>
    <property type="match status" value="1"/>
</dbReference>
<dbReference type="PRINTS" id="PR00502">
    <property type="entry name" value="NUDIXFAMILY"/>
</dbReference>
<dbReference type="CDD" id="cd18882">
    <property type="entry name" value="NUDIX_Hydrolase"/>
    <property type="match status" value="1"/>
</dbReference>
<dbReference type="PROSITE" id="PS51462">
    <property type="entry name" value="NUDIX"/>
    <property type="match status" value="1"/>
</dbReference>
<feature type="domain" description="Nudix hydrolase" evidence="4">
    <location>
        <begin position="5"/>
        <end position="133"/>
    </location>
</feature>
<dbReference type="InterPro" id="IPR000086">
    <property type="entry name" value="NUDIX_hydrolase_dom"/>
</dbReference>
<dbReference type="Pfam" id="PF00293">
    <property type="entry name" value="NUDIX"/>
    <property type="match status" value="1"/>
</dbReference>
<organism evidence="5 6">
    <name type="scientific">Parathermosynechococcus lividus PCC 6715</name>
    <dbReference type="NCBI Taxonomy" id="1917166"/>
    <lineage>
        <taxon>Bacteria</taxon>
        <taxon>Bacillati</taxon>
        <taxon>Cyanobacteriota</taxon>
        <taxon>Cyanophyceae</taxon>
        <taxon>Acaryochloridales</taxon>
        <taxon>Thermosynechococcaceae</taxon>
        <taxon>Parathermosynechococcus</taxon>
    </lineage>
</organism>
<accession>A0A2D2PYT2</accession>
<dbReference type="InterPro" id="IPR015797">
    <property type="entry name" value="NUDIX_hydrolase-like_dom_sf"/>
</dbReference>
<evidence type="ECO:0000313" key="6">
    <source>
        <dbReference type="Proteomes" id="UP000231057"/>
    </source>
</evidence>
<keyword evidence="6" id="KW-1185">Reference proteome</keyword>
<dbReference type="RefSeq" id="WP_099797547.1">
    <property type="nucleotide sequence ID" value="NZ_CP018092.1"/>
</dbReference>
<name>A0A2D2PYT2_PARLV</name>
<reference evidence="5 6" key="1">
    <citation type="submission" date="2016-11" db="EMBL/GenBank/DDBJ databases">
        <title>Complete genome sequence of thermophilic cyanobacteria strain Synechococcus sp. PCC6715.</title>
        <authorList>
            <person name="Tang J."/>
            <person name="Daroch M."/>
            <person name="Liang Y."/>
            <person name="Jiang D."/>
            <person name="Shah M."/>
        </authorList>
    </citation>
    <scope>NUCLEOTIDE SEQUENCE [LARGE SCALE GENOMIC DNA]</scope>
    <source>
        <strain evidence="5 6">PCC 6715</strain>
    </source>
</reference>
<dbReference type="InterPro" id="IPR020476">
    <property type="entry name" value="Nudix_hydrolase"/>
</dbReference>
<dbReference type="EMBL" id="CP018092">
    <property type="protein sequence ID" value="ATS17402.1"/>
    <property type="molecule type" value="Genomic_DNA"/>
</dbReference>
<dbReference type="KEGG" id="slw:BRW62_00060"/>
<keyword evidence="2 3" id="KW-0378">Hydrolase</keyword>
<gene>
    <name evidence="5" type="ORF">BRW62_00060</name>
</gene>
<evidence type="ECO:0000259" key="4">
    <source>
        <dbReference type="PROSITE" id="PS51462"/>
    </source>
</evidence>
<proteinExistence type="inferred from homology"/>
<dbReference type="Proteomes" id="UP000231057">
    <property type="component" value="Chromosome"/>
</dbReference>
<dbReference type="OrthoDB" id="161692at2"/>
<dbReference type="PANTHER" id="PTHR43046:SF2">
    <property type="entry name" value="8-OXO-DGTP DIPHOSPHATASE-RELATED"/>
    <property type="match status" value="1"/>
</dbReference>
<dbReference type="AlphaFoldDB" id="A0A2D2PYT2"/>
<dbReference type="Gene3D" id="3.90.79.10">
    <property type="entry name" value="Nucleoside Triphosphate Pyrophosphohydrolase"/>
    <property type="match status" value="1"/>
</dbReference>